<evidence type="ECO:0000313" key="3">
    <source>
        <dbReference type="Proteomes" id="UP000076584"/>
    </source>
</evidence>
<proteinExistence type="predicted"/>
<evidence type="ECO:0000313" key="2">
    <source>
        <dbReference type="EMBL" id="KZL63966.1"/>
    </source>
</evidence>
<feature type="compositionally biased region" description="Pro residues" evidence="1">
    <location>
        <begin position="132"/>
        <end position="146"/>
    </location>
</feature>
<feature type="region of interest" description="Disordered" evidence="1">
    <location>
        <begin position="429"/>
        <end position="453"/>
    </location>
</feature>
<feature type="region of interest" description="Disordered" evidence="1">
    <location>
        <begin position="201"/>
        <end position="223"/>
    </location>
</feature>
<dbReference type="AlphaFoldDB" id="A0A166LVC0"/>
<comment type="caution">
    <text evidence="2">The sequence shown here is derived from an EMBL/GenBank/DDBJ whole genome shotgun (WGS) entry which is preliminary data.</text>
</comment>
<dbReference type="Proteomes" id="UP000076584">
    <property type="component" value="Unassembled WGS sequence"/>
</dbReference>
<feature type="compositionally biased region" description="Low complexity" evidence="1">
    <location>
        <begin position="429"/>
        <end position="439"/>
    </location>
</feature>
<organism evidence="2 3">
    <name type="scientific">Colletotrichum incanum</name>
    <name type="common">Soybean anthracnose fungus</name>
    <dbReference type="NCBI Taxonomy" id="1573173"/>
    <lineage>
        <taxon>Eukaryota</taxon>
        <taxon>Fungi</taxon>
        <taxon>Dikarya</taxon>
        <taxon>Ascomycota</taxon>
        <taxon>Pezizomycotina</taxon>
        <taxon>Sordariomycetes</taxon>
        <taxon>Hypocreomycetidae</taxon>
        <taxon>Glomerellales</taxon>
        <taxon>Glomerellaceae</taxon>
        <taxon>Colletotrichum</taxon>
        <taxon>Colletotrichum spaethianum species complex</taxon>
    </lineage>
</organism>
<feature type="compositionally biased region" description="Low complexity" evidence="1">
    <location>
        <begin position="212"/>
        <end position="221"/>
    </location>
</feature>
<keyword evidence="3" id="KW-1185">Reference proteome</keyword>
<feature type="region of interest" description="Disordered" evidence="1">
    <location>
        <begin position="76"/>
        <end position="171"/>
    </location>
</feature>
<feature type="compositionally biased region" description="Pro residues" evidence="1">
    <location>
        <begin position="301"/>
        <end position="311"/>
    </location>
</feature>
<accession>A0A166LVC0</accession>
<feature type="compositionally biased region" description="Low complexity" evidence="1">
    <location>
        <begin position="328"/>
        <end position="348"/>
    </location>
</feature>
<feature type="compositionally biased region" description="Polar residues" evidence="1">
    <location>
        <begin position="261"/>
        <end position="273"/>
    </location>
</feature>
<feature type="region of interest" description="Disordered" evidence="1">
    <location>
        <begin position="480"/>
        <end position="500"/>
    </location>
</feature>
<feature type="non-terminal residue" evidence="2">
    <location>
        <position position="1"/>
    </location>
</feature>
<gene>
    <name evidence="2" type="ORF">CI238_12360</name>
</gene>
<evidence type="ECO:0000256" key="1">
    <source>
        <dbReference type="SAM" id="MobiDB-lite"/>
    </source>
</evidence>
<feature type="non-terminal residue" evidence="2">
    <location>
        <position position="500"/>
    </location>
</feature>
<name>A0A166LVC0_COLIC</name>
<feature type="compositionally biased region" description="Low complexity" evidence="1">
    <location>
        <begin position="382"/>
        <end position="412"/>
    </location>
</feature>
<feature type="compositionally biased region" description="Low complexity" evidence="1">
    <location>
        <begin position="152"/>
        <end position="166"/>
    </location>
</feature>
<feature type="region of interest" description="Disordered" evidence="1">
    <location>
        <begin position="260"/>
        <end position="412"/>
    </location>
</feature>
<feature type="compositionally biased region" description="Polar residues" evidence="1">
    <location>
        <begin position="353"/>
        <end position="372"/>
    </location>
</feature>
<dbReference type="EMBL" id="LFIW01002717">
    <property type="protein sequence ID" value="KZL63966.1"/>
    <property type="molecule type" value="Genomic_DNA"/>
</dbReference>
<sequence length="500" mass="54527">LVSEGNLQQLYQTWSCSATEDIFPLLYLPTAYQGDLLHLLSCLDIGATPWPWYLTSATTTNDDLLGGDVKASRRSCYRKKKRTSWTPQRDVARETRQARWQTTHPPTPARLPARSTTTTKNDTSRQRQLPPLGDPRPTTTPAPPPSGRRLARTSATRAAASASSVPVRRRRRLDTRAMATMPRQIIHGPLRRNQSASADLPMFMYGPRRPTENPTRTRSSRWMAVPTCCRHSRRARGPRGILFKKLIIIMTPGEDMPLITTIPNRADSPTLSARPSPMSRALPVRRPTPIPAVRRPRCPSGRPPPVPPAPTPRSLLHPVRPPKRMPRSTRSPRVTRSRTGTPPRSPSSCLAASLTQTPWASGSTTGPSTTMAQPPPSLIWQASSGSYSSSWPARSSAPRRSLTASAARRTGSSSMTLLTLASASLTSSASSSRLASRPCSRPPARRVTRSSARTPVLSLSRRSLAVSVSSTRPSGLCRVSVSSTSGSMPTVRTFSATPRS</sequence>
<protein>
    <submittedName>
        <fullName evidence="2">Uncharacterized protein</fullName>
    </submittedName>
</protein>
<reference evidence="2 3" key="1">
    <citation type="submission" date="2015-06" db="EMBL/GenBank/DDBJ databases">
        <title>Survival trade-offs in plant roots during colonization by closely related pathogenic and mutualistic fungi.</title>
        <authorList>
            <person name="Hacquard S."/>
            <person name="Kracher B."/>
            <person name="Hiruma K."/>
            <person name="Weinman A."/>
            <person name="Muench P."/>
            <person name="Garrido Oter R."/>
            <person name="Ver Loren van Themaat E."/>
            <person name="Dallerey J.-F."/>
            <person name="Damm U."/>
            <person name="Henrissat B."/>
            <person name="Lespinet O."/>
            <person name="Thon M."/>
            <person name="Kemen E."/>
            <person name="McHardy A.C."/>
            <person name="Schulze-Lefert P."/>
            <person name="O'Connell R.J."/>
        </authorList>
    </citation>
    <scope>NUCLEOTIDE SEQUENCE [LARGE SCALE GENOMIC DNA]</scope>
    <source>
        <strain evidence="2 3">MAFF 238704</strain>
    </source>
</reference>